<proteinExistence type="predicted"/>
<dbReference type="PANTHER" id="PTHR34512">
    <property type="entry name" value="CELL SURFACE PROTEIN"/>
    <property type="match status" value="1"/>
</dbReference>
<feature type="domain" description="Pyrrolo-quinoline quinone repeat" evidence="2">
    <location>
        <begin position="89"/>
        <end position="345"/>
    </location>
</feature>
<comment type="caution">
    <text evidence="3">The sequence shown here is derived from an EMBL/GenBank/DDBJ whole genome shotgun (WGS) entry which is preliminary data.</text>
</comment>
<dbReference type="InterPro" id="IPR002372">
    <property type="entry name" value="PQQ_rpt_dom"/>
</dbReference>
<dbReference type="SMART" id="SM00564">
    <property type="entry name" value="PQQ"/>
    <property type="match status" value="3"/>
</dbReference>
<keyword evidence="4" id="KW-1185">Reference proteome</keyword>
<feature type="signal peptide" evidence="1">
    <location>
        <begin position="1"/>
        <end position="28"/>
    </location>
</feature>
<dbReference type="PANTHER" id="PTHR34512:SF30">
    <property type="entry name" value="OUTER MEMBRANE PROTEIN ASSEMBLY FACTOR BAMB"/>
    <property type="match status" value="1"/>
</dbReference>
<sequence length="421" mass="46838">MKPLSCTTSSRTLASLLLAVLSSLSSHGESSSWTGWLGPDRAAQAQGFEAPQTWPDKLTEHWRVEVGEGYATPLVIGNRIFQHARQGDDEVVWCLDRTSGKAIWRKQMPVEFVPGRNGESHGLGPKSTPTYADGRVFTLSIIGVLTAWSAEDGKRLWTRDFREYFDVSHPYWGTATSPLVEGDRLFAHTGSCENGALFCLDPETGKDLWVRKEEANCYSSPRLETFEGVRQLVSFNHDGLCGYDLEDGSLLWKHSYPHLGNNQNTPTPARFKNVLVVGGESRQVFGLRISKSADGWNAERIWRHREAGLEMSSPVVQGSLLYGFSPLKTGQFFCLDPLTGAMKWKGTPRMGENAQLLSIPGYILTLTDDGTCRILQATGDKENVVHHYQVSKGETWAAPALLHDRLLIKEKNHLTSWGFAE</sequence>
<dbReference type="Gene3D" id="2.130.10.10">
    <property type="entry name" value="YVTN repeat-like/Quinoprotein amine dehydrogenase"/>
    <property type="match status" value="2"/>
</dbReference>
<organism evidence="3 4">
    <name type="scientific">Haloferula chungangensis</name>
    <dbReference type="NCBI Taxonomy" id="1048331"/>
    <lineage>
        <taxon>Bacteria</taxon>
        <taxon>Pseudomonadati</taxon>
        <taxon>Verrucomicrobiota</taxon>
        <taxon>Verrucomicrobiia</taxon>
        <taxon>Verrucomicrobiales</taxon>
        <taxon>Verrucomicrobiaceae</taxon>
        <taxon>Haloferula</taxon>
    </lineage>
</organism>
<dbReference type="InterPro" id="IPR011047">
    <property type="entry name" value="Quinoprotein_ADH-like_sf"/>
</dbReference>
<gene>
    <name evidence="3" type="ORF">ACFQY0_12120</name>
</gene>
<evidence type="ECO:0000313" key="4">
    <source>
        <dbReference type="Proteomes" id="UP001596472"/>
    </source>
</evidence>
<feature type="chain" id="PRO_5046518371" evidence="1">
    <location>
        <begin position="29"/>
        <end position="421"/>
    </location>
</feature>
<dbReference type="SUPFAM" id="SSF50998">
    <property type="entry name" value="Quinoprotein alcohol dehydrogenase-like"/>
    <property type="match status" value="1"/>
</dbReference>
<dbReference type="Pfam" id="PF13360">
    <property type="entry name" value="PQQ_2"/>
    <property type="match status" value="1"/>
</dbReference>
<evidence type="ECO:0000256" key="1">
    <source>
        <dbReference type="SAM" id="SignalP"/>
    </source>
</evidence>
<accession>A0ABW2L8F1</accession>
<dbReference type="EMBL" id="JBHTBS010000006">
    <property type="protein sequence ID" value="MFC7337928.1"/>
    <property type="molecule type" value="Genomic_DNA"/>
</dbReference>
<dbReference type="InterPro" id="IPR018391">
    <property type="entry name" value="PQQ_b-propeller_rpt"/>
</dbReference>
<protein>
    <submittedName>
        <fullName evidence="3">PQQ-binding-like beta-propeller repeat protein</fullName>
    </submittedName>
</protein>
<reference evidence="4" key="1">
    <citation type="journal article" date="2019" name="Int. J. Syst. Evol. Microbiol.">
        <title>The Global Catalogue of Microorganisms (GCM) 10K type strain sequencing project: providing services to taxonomists for standard genome sequencing and annotation.</title>
        <authorList>
            <consortium name="The Broad Institute Genomics Platform"/>
            <consortium name="The Broad Institute Genome Sequencing Center for Infectious Disease"/>
            <person name="Wu L."/>
            <person name="Ma J."/>
        </authorList>
    </citation>
    <scope>NUCLEOTIDE SEQUENCE [LARGE SCALE GENOMIC DNA]</scope>
    <source>
        <strain evidence="4">CGMCC 4.1467</strain>
    </source>
</reference>
<evidence type="ECO:0000259" key="2">
    <source>
        <dbReference type="Pfam" id="PF13360"/>
    </source>
</evidence>
<name>A0ABW2L8F1_9BACT</name>
<dbReference type="RefSeq" id="WP_379712700.1">
    <property type="nucleotide sequence ID" value="NZ_JBHTBS010000006.1"/>
</dbReference>
<evidence type="ECO:0000313" key="3">
    <source>
        <dbReference type="EMBL" id="MFC7337928.1"/>
    </source>
</evidence>
<keyword evidence="1" id="KW-0732">Signal</keyword>
<dbReference type="Proteomes" id="UP001596472">
    <property type="component" value="Unassembled WGS sequence"/>
</dbReference>
<dbReference type="InterPro" id="IPR015943">
    <property type="entry name" value="WD40/YVTN_repeat-like_dom_sf"/>
</dbReference>